<dbReference type="OrthoDB" id="329835at2759"/>
<reference evidence="1 2" key="1">
    <citation type="journal article" date="2019" name="Commun. Biol.">
        <title>The bagworm genome reveals a unique fibroin gene that provides high tensile strength.</title>
        <authorList>
            <person name="Kono N."/>
            <person name="Nakamura H."/>
            <person name="Ohtoshi R."/>
            <person name="Tomita M."/>
            <person name="Numata K."/>
            <person name="Arakawa K."/>
        </authorList>
    </citation>
    <scope>NUCLEOTIDE SEQUENCE [LARGE SCALE GENOMIC DNA]</scope>
</reference>
<protein>
    <submittedName>
        <fullName evidence="1">Uncharacterized protein</fullName>
    </submittedName>
</protein>
<dbReference type="AlphaFoldDB" id="A0A4C2A6P3"/>
<sequence>MFGFRGTTTNFLAKARRILIETTGGGYKVNIRKRYKHPELPPYLGRICEPETFDAQFFRMHRLAVAADNDAKTPRTNVSGNL</sequence>
<gene>
    <name evidence="1" type="ORF">EVAR_89173_1</name>
</gene>
<evidence type="ECO:0000313" key="1">
    <source>
        <dbReference type="EMBL" id="GBP94829.1"/>
    </source>
</evidence>
<name>A0A4C2A6P3_EUMVA</name>
<organism evidence="1 2">
    <name type="scientific">Eumeta variegata</name>
    <name type="common">Bagworm moth</name>
    <name type="synonym">Eumeta japonica</name>
    <dbReference type="NCBI Taxonomy" id="151549"/>
    <lineage>
        <taxon>Eukaryota</taxon>
        <taxon>Metazoa</taxon>
        <taxon>Ecdysozoa</taxon>
        <taxon>Arthropoda</taxon>
        <taxon>Hexapoda</taxon>
        <taxon>Insecta</taxon>
        <taxon>Pterygota</taxon>
        <taxon>Neoptera</taxon>
        <taxon>Endopterygota</taxon>
        <taxon>Lepidoptera</taxon>
        <taxon>Glossata</taxon>
        <taxon>Ditrysia</taxon>
        <taxon>Tineoidea</taxon>
        <taxon>Psychidae</taxon>
        <taxon>Oiketicinae</taxon>
        <taxon>Eumeta</taxon>
    </lineage>
</organism>
<dbReference type="Proteomes" id="UP000299102">
    <property type="component" value="Unassembled WGS sequence"/>
</dbReference>
<comment type="caution">
    <text evidence="1">The sequence shown here is derived from an EMBL/GenBank/DDBJ whole genome shotgun (WGS) entry which is preliminary data.</text>
</comment>
<keyword evidence="2" id="KW-1185">Reference proteome</keyword>
<dbReference type="EMBL" id="BGZK01002551">
    <property type="protein sequence ID" value="GBP94829.1"/>
    <property type="molecule type" value="Genomic_DNA"/>
</dbReference>
<evidence type="ECO:0000313" key="2">
    <source>
        <dbReference type="Proteomes" id="UP000299102"/>
    </source>
</evidence>
<accession>A0A4C2A6P3</accession>
<proteinExistence type="predicted"/>